<evidence type="ECO:0000256" key="1">
    <source>
        <dbReference type="SAM" id="Phobius"/>
    </source>
</evidence>
<feature type="transmembrane region" description="Helical" evidence="1">
    <location>
        <begin position="313"/>
        <end position="335"/>
    </location>
</feature>
<proteinExistence type="predicted"/>
<evidence type="ECO:0000313" key="2">
    <source>
        <dbReference type="EMBL" id="MDM5070973.1"/>
    </source>
</evidence>
<keyword evidence="1" id="KW-0812">Transmembrane</keyword>
<protein>
    <submittedName>
        <fullName evidence="2">Uncharacterized protein</fullName>
    </submittedName>
</protein>
<reference evidence="2" key="1">
    <citation type="submission" date="2024-05" db="EMBL/GenBank/DDBJ databases">
        <title>WGS of Aeromonas isolates.</title>
        <authorList>
            <person name="Lee H."/>
        </authorList>
    </citation>
    <scope>NUCLEOTIDE SEQUENCE</scope>
    <source>
        <strain evidence="2">SU58-3</strain>
    </source>
</reference>
<organism evidence="2 3">
    <name type="scientific">Aeromonas bestiarum</name>
    <dbReference type="NCBI Taxonomy" id="105751"/>
    <lineage>
        <taxon>Bacteria</taxon>
        <taxon>Pseudomonadati</taxon>
        <taxon>Pseudomonadota</taxon>
        <taxon>Gammaproteobacteria</taxon>
        <taxon>Aeromonadales</taxon>
        <taxon>Aeromonadaceae</taxon>
        <taxon>Aeromonas</taxon>
    </lineage>
</organism>
<feature type="transmembrane region" description="Helical" evidence="1">
    <location>
        <begin position="341"/>
        <end position="367"/>
    </location>
</feature>
<dbReference type="Proteomes" id="UP001168107">
    <property type="component" value="Unassembled WGS sequence"/>
</dbReference>
<dbReference type="SUPFAM" id="SSF158682">
    <property type="entry name" value="TerB-like"/>
    <property type="match status" value="1"/>
</dbReference>
<gene>
    <name evidence="2" type="ORF">OB935_03780</name>
</gene>
<sequence>MHNINVFIKENVSQISHNGLHIAPDIPEKKLNNAAKSMSLEDTIGSVIALLDSTLFGSGKDGLAFTGEKMVYKPAFESPEVVNFSDLETAEYIRNVTTNDKGKERITEYTKITRKDGSSFKVENISECNLGKLASFLNTISSQFDTFEEEDQLVALSEMSEELKVAYLKVIVNMAYSDDGEVDKDEFSQILLLMTRLELSSESRFLLREYITTTGVLDSLESLIQKIDDTSVPSHNKSVKISLVKDLFSVFMSVNNGQHDNFSFFKDNNYLFNVSDDEVDLIISALKLDFKMLNDDFSDDALTRGMKELGAKAGAVGVPLAAVYLSGSVVGMSAAGLTSGLATLGLGGVLGFSSMATGIGVAVLLGLGAYKGIKHLTGANELDKTKRRELMLTEVIKQTQTTVSYLMEDINFITIKLNETILSHGVQDEKVKLLLQKVKLLTSAGNVLTQKGDATQIKCFKLKCPKELNKEKLQSLTREATKQQIYTVIMSFYEEKTIEHEQDGVAVTARVLMLKQDISTLDMEKLAKVFEAIGYFNATDVIKGKLLGMFS</sequence>
<dbReference type="Gene3D" id="1.10.3680.10">
    <property type="entry name" value="TerB-like"/>
    <property type="match status" value="1"/>
</dbReference>
<name>A0ABT7PV72_9GAMM</name>
<keyword evidence="3" id="KW-1185">Reference proteome</keyword>
<accession>A0ABT7PV72</accession>
<comment type="caution">
    <text evidence="2">The sequence shown here is derived from an EMBL/GenBank/DDBJ whole genome shotgun (WGS) entry which is preliminary data.</text>
</comment>
<dbReference type="RefSeq" id="WP_290017261.1">
    <property type="nucleotide sequence ID" value="NZ_JAOPLL010000001.1"/>
</dbReference>
<keyword evidence="1" id="KW-1133">Transmembrane helix</keyword>
<keyword evidence="1" id="KW-0472">Membrane</keyword>
<dbReference type="InterPro" id="IPR029024">
    <property type="entry name" value="TerB-like"/>
</dbReference>
<dbReference type="EMBL" id="JAOPLL010000001">
    <property type="protein sequence ID" value="MDM5070973.1"/>
    <property type="molecule type" value="Genomic_DNA"/>
</dbReference>
<evidence type="ECO:0000313" key="3">
    <source>
        <dbReference type="Proteomes" id="UP001168107"/>
    </source>
</evidence>